<protein>
    <recommendedName>
        <fullName evidence="4">Integral membrane protein</fullName>
    </recommendedName>
</protein>
<feature type="transmembrane region" description="Helical" evidence="1">
    <location>
        <begin position="286"/>
        <end position="306"/>
    </location>
</feature>
<evidence type="ECO:0008006" key="4">
    <source>
        <dbReference type="Google" id="ProtNLM"/>
    </source>
</evidence>
<evidence type="ECO:0000313" key="2">
    <source>
        <dbReference type="EMBL" id="GAA2619640.1"/>
    </source>
</evidence>
<evidence type="ECO:0000313" key="3">
    <source>
        <dbReference type="Proteomes" id="UP001501509"/>
    </source>
</evidence>
<sequence length="313" mass="33256">MPVDGQPLVGARWSTVRRFAGYGAASALSLYLLVKMIWVVAGLLGHGSEVGGAEWIMLNVVTVGMAVIGIGLALALTRPLGRRIPAAPLVLVAWVGTGFLVPMIPFMLLSAALGGSGGDDGESTMPAWEGVFITIGFAGMAVGLAIAFPIYMLERFPDVFTGRLDDGRTNPSQRPVLVRGAVVVSAVLGVLWFAWAFGGTFGLEPDRRDLVDRNARLLMGTWGTAALAAATSVHLIVRRHAPRVPRWLLTMPAFVASGSLFAWNAWKLPLALLKPGDYETPEYPPVALIEYALAIGAGLVLLTALLRAHRQPA</sequence>
<organism evidence="2 3">
    <name type="scientific">Actinomadura fulvescens</name>
    <dbReference type="NCBI Taxonomy" id="46160"/>
    <lineage>
        <taxon>Bacteria</taxon>
        <taxon>Bacillati</taxon>
        <taxon>Actinomycetota</taxon>
        <taxon>Actinomycetes</taxon>
        <taxon>Streptosporangiales</taxon>
        <taxon>Thermomonosporaceae</taxon>
        <taxon>Actinomadura</taxon>
    </lineage>
</organism>
<keyword evidence="1" id="KW-1133">Transmembrane helix</keyword>
<feature type="transmembrane region" description="Helical" evidence="1">
    <location>
        <begin position="21"/>
        <end position="44"/>
    </location>
</feature>
<reference evidence="3" key="1">
    <citation type="journal article" date="2019" name="Int. J. Syst. Evol. Microbiol.">
        <title>The Global Catalogue of Microorganisms (GCM) 10K type strain sequencing project: providing services to taxonomists for standard genome sequencing and annotation.</title>
        <authorList>
            <consortium name="The Broad Institute Genomics Platform"/>
            <consortium name="The Broad Institute Genome Sequencing Center for Infectious Disease"/>
            <person name="Wu L."/>
            <person name="Ma J."/>
        </authorList>
    </citation>
    <scope>NUCLEOTIDE SEQUENCE [LARGE SCALE GENOMIC DNA]</scope>
    <source>
        <strain evidence="3">JCM 6833</strain>
    </source>
</reference>
<dbReference type="EMBL" id="BAAATD010000009">
    <property type="protein sequence ID" value="GAA2619640.1"/>
    <property type="molecule type" value="Genomic_DNA"/>
</dbReference>
<feature type="transmembrane region" description="Helical" evidence="1">
    <location>
        <begin position="176"/>
        <end position="197"/>
    </location>
</feature>
<gene>
    <name evidence="2" type="ORF">GCM10010411_64280</name>
</gene>
<dbReference type="Proteomes" id="UP001501509">
    <property type="component" value="Unassembled WGS sequence"/>
</dbReference>
<keyword evidence="1" id="KW-0812">Transmembrane</keyword>
<proteinExistence type="predicted"/>
<feature type="transmembrane region" description="Helical" evidence="1">
    <location>
        <begin position="217"/>
        <end position="236"/>
    </location>
</feature>
<comment type="caution">
    <text evidence="2">The sequence shown here is derived from an EMBL/GenBank/DDBJ whole genome shotgun (WGS) entry which is preliminary data.</text>
</comment>
<accession>A0ABP6CGV9</accession>
<evidence type="ECO:0000256" key="1">
    <source>
        <dbReference type="SAM" id="Phobius"/>
    </source>
</evidence>
<name>A0ABP6CGV9_9ACTN</name>
<keyword evidence="3" id="KW-1185">Reference proteome</keyword>
<feature type="transmembrane region" description="Helical" evidence="1">
    <location>
        <begin position="89"/>
        <end position="111"/>
    </location>
</feature>
<dbReference type="RefSeq" id="WP_410558553.1">
    <property type="nucleotide sequence ID" value="NZ_JAXCGB010000066.1"/>
</dbReference>
<feature type="transmembrane region" description="Helical" evidence="1">
    <location>
        <begin position="56"/>
        <end position="77"/>
    </location>
</feature>
<keyword evidence="1" id="KW-0472">Membrane</keyword>
<feature type="transmembrane region" description="Helical" evidence="1">
    <location>
        <begin position="131"/>
        <end position="153"/>
    </location>
</feature>
<feature type="transmembrane region" description="Helical" evidence="1">
    <location>
        <begin position="248"/>
        <end position="266"/>
    </location>
</feature>